<reference evidence="13 14" key="1">
    <citation type="submission" date="2019-06" db="EMBL/GenBank/DDBJ databases">
        <title>New taxonomy in bacterial strain CC-CFT640, isolated from vineyard.</title>
        <authorList>
            <person name="Lin S.-Y."/>
            <person name="Tsai C.-F."/>
            <person name="Young C.-C."/>
        </authorList>
    </citation>
    <scope>NUCLEOTIDE SEQUENCE [LARGE SCALE GENOMIC DNA]</scope>
    <source>
        <strain evidence="13 14">CC-CFT640</strain>
    </source>
</reference>
<comment type="subcellular location">
    <subcellularLocation>
        <location evidence="1">Cell membrane</location>
        <topology evidence="1">Multi-pass membrane protein</topology>
    </subcellularLocation>
</comment>
<dbReference type="Pfam" id="PF00892">
    <property type="entry name" value="EamA"/>
    <property type="match status" value="1"/>
</dbReference>
<keyword evidence="3" id="KW-0444">Lipid biosynthesis</keyword>
<evidence type="ECO:0000256" key="2">
    <source>
        <dbReference type="ARBA" id="ARBA00022475"/>
    </source>
</evidence>
<evidence type="ECO:0000256" key="4">
    <source>
        <dbReference type="ARBA" id="ARBA00022519"/>
    </source>
</evidence>
<feature type="transmembrane region" description="Helical" evidence="11">
    <location>
        <begin position="108"/>
        <end position="126"/>
    </location>
</feature>
<keyword evidence="14" id="KW-1185">Reference proteome</keyword>
<dbReference type="GO" id="GO:0009245">
    <property type="term" value="P:lipid A biosynthetic process"/>
    <property type="evidence" value="ECO:0007669"/>
    <property type="project" value="UniProtKB-KW"/>
</dbReference>
<dbReference type="PANTHER" id="PTHR30561">
    <property type="entry name" value="SMR FAMILY PROTON-DEPENDENT DRUG EFFLUX TRANSPORTER SUGE"/>
    <property type="match status" value="1"/>
</dbReference>
<feature type="domain" description="EamA" evidence="12">
    <location>
        <begin position="44"/>
        <end position="124"/>
    </location>
</feature>
<evidence type="ECO:0000256" key="5">
    <source>
        <dbReference type="ARBA" id="ARBA00022556"/>
    </source>
</evidence>
<accession>A0A5C8PCM9</accession>
<keyword evidence="5" id="KW-0441">Lipid A biosynthesis</keyword>
<comment type="caution">
    <text evidence="13">The sequence shown here is derived from an EMBL/GenBank/DDBJ whole genome shotgun (WGS) entry which is preliminary data.</text>
</comment>
<dbReference type="Proteomes" id="UP000321638">
    <property type="component" value="Unassembled WGS sequence"/>
</dbReference>
<organism evidence="13 14">
    <name type="scientific">Vineibacter terrae</name>
    <dbReference type="NCBI Taxonomy" id="2586908"/>
    <lineage>
        <taxon>Bacteria</taxon>
        <taxon>Pseudomonadati</taxon>
        <taxon>Pseudomonadota</taxon>
        <taxon>Alphaproteobacteria</taxon>
        <taxon>Hyphomicrobiales</taxon>
        <taxon>Vineibacter</taxon>
    </lineage>
</organism>
<keyword evidence="7" id="KW-0448">Lipopolysaccharide biosynthesis</keyword>
<dbReference type="InterPro" id="IPR000620">
    <property type="entry name" value="EamA_dom"/>
</dbReference>
<dbReference type="InterPro" id="IPR000390">
    <property type="entry name" value="Small_drug/metabolite_transptr"/>
</dbReference>
<keyword evidence="10 11" id="KW-0472">Membrane</keyword>
<dbReference type="EMBL" id="VDUZ01000046">
    <property type="protein sequence ID" value="TXL71244.1"/>
    <property type="molecule type" value="Genomic_DNA"/>
</dbReference>
<protein>
    <recommendedName>
        <fullName evidence="12">EamA domain-containing protein</fullName>
    </recommendedName>
</protein>
<keyword evidence="8 11" id="KW-1133">Transmembrane helix</keyword>
<gene>
    <name evidence="13" type="ORF">FHP25_30960</name>
</gene>
<feature type="transmembrane region" description="Helical" evidence="11">
    <location>
        <begin position="44"/>
        <end position="71"/>
    </location>
</feature>
<dbReference type="GO" id="GO:0005886">
    <property type="term" value="C:plasma membrane"/>
    <property type="evidence" value="ECO:0007669"/>
    <property type="project" value="UniProtKB-SubCell"/>
</dbReference>
<dbReference type="InterPro" id="IPR037185">
    <property type="entry name" value="EmrE-like"/>
</dbReference>
<dbReference type="GO" id="GO:0009103">
    <property type="term" value="P:lipopolysaccharide biosynthetic process"/>
    <property type="evidence" value="ECO:0007669"/>
    <property type="project" value="UniProtKB-KW"/>
</dbReference>
<evidence type="ECO:0000313" key="13">
    <source>
        <dbReference type="EMBL" id="TXL71244.1"/>
    </source>
</evidence>
<dbReference type="PANTHER" id="PTHR30561:SF9">
    <property type="entry name" value="4-AMINO-4-DEOXY-L-ARABINOSE-PHOSPHOUNDECAPRENOL FLIPPASE SUBUNIT ARNF-RELATED"/>
    <property type="match status" value="1"/>
</dbReference>
<proteinExistence type="predicted"/>
<keyword evidence="2" id="KW-1003">Cell membrane</keyword>
<evidence type="ECO:0000313" key="14">
    <source>
        <dbReference type="Proteomes" id="UP000321638"/>
    </source>
</evidence>
<dbReference type="SUPFAM" id="SSF103481">
    <property type="entry name" value="Multidrug resistance efflux transporter EmrE"/>
    <property type="match status" value="1"/>
</dbReference>
<evidence type="ECO:0000256" key="10">
    <source>
        <dbReference type="ARBA" id="ARBA00023136"/>
    </source>
</evidence>
<evidence type="ECO:0000256" key="7">
    <source>
        <dbReference type="ARBA" id="ARBA00022985"/>
    </source>
</evidence>
<evidence type="ECO:0000256" key="9">
    <source>
        <dbReference type="ARBA" id="ARBA00023098"/>
    </source>
</evidence>
<keyword evidence="9" id="KW-0443">Lipid metabolism</keyword>
<dbReference type="GO" id="GO:0022857">
    <property type="term" value="F:transmembrane transporter activity"/>
    <property type="evidence" value="ECO:0007669"/>
    <property type="project" value="InterPro"/>
</dbReference>
<feature type="transmembrane region" description="Helical" evidence="11">
    <location>
        <begin position="83"/>
        <end position="102"/>
    </location>
</feature>
<keyword evidence="6 11" id="KW-0812">Transmembrane</keyword>
<evidence type="ECO:0000256" key="3">
    <source>
        <dbReference type="ARBA" id="ARBA00022516"/>
    </source>
</evidence>
<name>A0A5C8PCM9_9HYPH</name>
<evidence type="ECO:0000256" key="11">
    <source>
        <dbReference type="SAM" id="Phobius"/>
    </source>
</evidence>
<dbReference type="AlphaFoldDB" id="A0A5C8PCM9"/>
<evidence type="ECO:0000256" key="1">
    <source>
        <dbReference type="ARBA" id="ARBA00004651"/>
    </source>
</evidence>
<dbReference type="Gene3D" id="1.10.3730.20">
    <property type="match status" value="1"/>
</dbReference>
<sequence>MSDMPVARAGINPWLGWGLLVAAETASQLLLKIGSDHLAGADGIGAWALAVLSSPAALAGFVCYFLSFLAWITLLRDSDLSRAYPMTAMMYVTVPLSSIVLLGESIDLTRWLGVAVICTGVVLVAGDEDDDAGRAP</sequence>
<evidence type="ECO:0000259" key="12">
    <source>
        <dbReference type="Pfam" id="PF00892"/>
    </source>
</evidence>
<evidence type="ECO:0000256" key="6">
    <source>
        <dbReference type="ARBA" id="ARBA00022692"/>
    </source>
</evidence>
<dbReference type="OrthoDB" id="7189096at2"/>
<evidence type="ECO:0000256" key="8">
    <source>
        <dbReference type="ARBA" id="ARBA00022989"/>
    </source>
</evidence>
<keyword evidence="4" id="KW-0997">Cell inner membrane</keyword>